<dbReference type="RefSeq" id="WP_164953421.1">
    <property type="nucleotide sequence ID" value="NZ_CP047363.1"/>
</dbReference>
<dbReference type="AlphaFoldDB" id="A0AAE7BZX1"/>
<accession>A0AAE7BZX1</accession>
<dbReference type="Proteomes" id="UP000501122">
    <property type="component" value="Chromosome"/>
</dbReference>
<keyword evidence="1" id="KW-0812">Transmembrane</keyword>
<protein>
    <submittedName>
        <fullName evidence="2">Uncharacterized protein</fullName>
    </submittedName>
</protein>
<feature type="transmembrane region" description="Helical" evidence="1">
    <location>
        <begin position="43"/>
        <end position="62"/>
    </location>
</feature>
<organism evidence="2 3">
    <name type="scientific">Macrococcoides canis</name>
    <dbReference type="NCBI Taxonomy" id="1855823"/>
    <lineage>
        <taxon>Bacteria</taxon>
        <taxon>Bacillati</taxon>
        <taxon>Bacillota</taxon>
        <taxon>Bacilli</taxon>
        <taxon>Bacillales</taxon>
        <taxon>Staphylococcaceae</taxon>
        <taxon>Macrococcoides</taxon>
    </lineage>
</organism>
<keyword evidence="1" id="KW-1133">Transmembrane helix</keyword>
<keyword evidence="1" id="KW-0472">Membrane</keyword>
<evidence type="ECO:0000313" key="2">
    <source>
        <dbReference type="EMBL" id="QIH78296.1"/>
    </source>
</evidence>
<sequence>MTDKEKYEFKILSIIFLSILIIILVSIFIWIDVGRNNDDSATNIFLTGLNVMIMSVLTYLLLETTRKSNSINDKLVELSKMEFKEKQTRDLLDEIAIVERYIKIAEQIYIMTLRHVSIENKYEKLKKLFSKDIPIDRYMILNAVDKDKLPEESIFNKMLNSKDNDYEYEKNVINNLFNNSLHFKLHRKDLRDFNFCTIELKKLFEEPFLNYYQNIKKGILQHEVYIEMYTNEIITQNNEGDLSIAKLNIDVRTANDLSIHLTSIIYGLNKLKTDIENRIERVQSY</sequence>
<proteinExistence type="predicted"/>
<gene>
    <name evidence="2" type="ORF">GTN30_06390</name>
</gene>
<name>A0AAE7BZX1_9STAP</name>
<evidence type="ECO:0000256" key="1">
    <source>
        <dbReference type="SAM" id="Phobius"/>
    </source>
</evidence>
<dbReference type="EMBL" id="CP047363">
    <property type="protein sequence ID" value="QIH78296.1"/>
    <property type="molecule type" value="Genomic_DNA"/>
</dbReference>
<reference evidence="2" key="1">
    <citation type="journal article" date="2020" name="Antimicrob. Agents Chemother.">
        <title>The novel macrolide resistance genes mef(D), msr(F) and msr(H) are present on resistance islands in Macrococcus canis, Macrococcus caseolyticus and Staphylococcus aureus.</title>
        <authorList>
            <person name="Schwendener S."/>
            <person name="Dona V."/>
            <person name="Perreten V."/>
        </authorList>
    </citation>
    <scope>NUCLEOTIDE SEQUENCE</scope>
    <source>
        <strain evidence="2">Epi0076A</strain>
    </source>
</reference>
<feature type="transmembrane region" description="Helical" evidence="1">
    <location>
        <begin position="12"/>
        <end position="31"/>
    </location>
</feature>
<evidence type="ECO:0000313" key="3">
    <source>
        <dbReference type="Proteomes" id="UP000501122"/>
    </source>
</evidence>